<sequence>MESTTRSLVKAMLWTLLGFVMMSGVGYASTGSWALGGGMALANSTLGLVSYVLYERVWARISWGVAGPERRDV</sequence>
<feature type="domain" description="DUF2061" evidence="2">
    <location>
        <begin position="8"/>
        <end position="59"/>
    </location>
</feature>
<dbReference type="EMBL" id="FOYO01000001">
    <property type="protein sequence ID" value="SFR56867.1"/>
    <property type="molecule type" value="Genomic_DNA"/>
</dbReference>
<keyword evidence="4" id="KW-1185">Reference proteome</keyword>
<name>A0A1I6HR70_9RHOB</name>
<keyword evidence="1" id="KW-0812">Transmembrane</keyword>
<proteinExistence type="predicted"/>
<keyword evidence="1" id="KW-0472">Membrane</keyword>
<dbReference type="Proteomes" id="UP000199658">
    <property type="component" value="Unassembled WGS sequence"/>
</dbReference>
<dbReference type="RefSeq" id="WP_090218944.1">
    <property type="nucleotide sequence ID" value="NZ_FOYO01000001.1"/>
</dbReference>
<dbReference type="STRING" id="670154.SAMN04488002_3284"/>
<evidence type="ECO:0000256" key="1">
    <source>
        <dbReference type="SAM" id="Phobius"/>
    </source>
</evidence>
<evidence type="ECO:0000313" key="3">
    <source>
        <dbReference type="EMBL" id="SFR56867.1"/>
    </source>
</evidence>
<reference evidence="4" key="1">
    <citation type="submission" date="2016-10" db="EMBL/GenBank/DDBJ databases">
        <authorList>
            <person name="Varghese N."/>
            <person name="Submissions S."/>
        </authorList>
    </citation>
    <scope>NUCLEOTIDE SEQUENCE [LARGE SCALE GENOMIC DNA]</scope>
    <source>
        <strain evidence="4">DSM 26921</strain>
    </source>
</reference>
<feature type="transmembrane region" description="Helical" evidence="1">
    <location>
        <begin position="7"/>
        <end position="27"/>
    </location>
</feature>
<dbReference type="OrthoDB" id="197461at2"/>
<dbReference type="AlphaFoldDB" id="A0A1I6HR70"/>
<keyword evidence="1" id="KW-1133">Transmembrane helix</keyword>
<evidence type="ECO:0000259" key="2">
    <source>
        <dbReference type="Pfam" id="PF09834"/>
    </source>
</evidence>
<dbReference type="Pfam" id="PF09834">
    <property type="entry name" value="DUF2061"/>
    <property type="match status" value="1"/>
</dbReference>
<organism evidence="3 4">
    <name type="scientific">Litoreibacter janthinus</name>
    <dbReference type="NCBI Taxonomy" id="670154"/>
    <lineage>
        <taxon>Bacteria</taxon>
        <taxon>Pseudomonadati</taxon>
        <taxon>Pseudomonadota</taxon>
        <taxon>Alphaproteobacteria</taxon>
        <taxon>Rhodobacterales</taxon>
        <taxon>Roseobacteraceae</taxon>
        <taxon>Litoreibacter</taxon>
    </lineage>
</organism>
<gene>
    <name evidence="3" type="ORF">SAMN04488002_3284</name>
</gene>
<dbReference type="InterPro" id="IPR018638">
    <property type="entry name" value="DUF2061_membrane"/>
</dbReference>
<accession>A0A1I6HR70</accession>
<protein>
    <submittedName>
        <fullName evidence="3">Uncharacterized membrane protein</fullName>
    </submittedName>
</protein>
<evidence type="ECO:0000313" key="4">
    <source>
        <dbReference type="Proteomes" id="UP000199658"/>
    </source>
</evidence>